<dbReference type="SUPFAM" id="SSF52980">
    <property type="entry name" value="Restriction endonuclease-like"/>
    <property type="match status" value="1"/>
</dbReference>
<dbReference type="OrthoDB" id="9802516at2"/>
<evidence type="ECO:0000256" key="1">
    <source>
        <dbReference type="ARBA" id="ARBA00006738"/>
    </source>
</evidence>
<comment type="caution">
    <text evidence="3">The sequence shown here is derived from an EMBL/GenBank/DDBJ whole genome shotgun (WGS) entry which is preliminary data.</text>
</comment>
<dbReference type="GO" id="GO:0003676">
    <property type="term" value="F:nucleic acid binding"/>
    <property type="evidence" value="ECO:0007669"/>
    <property type="project" value="InterPro"/>
</dbReference>
<gene>
    <name evidence="3" type="ORF">C5Y83_22450</name>
</gene>
<dbReference type="InterPro" id="IPR011335">
    <property type="entry name" value="Restrct_endonuc-II-like"/>
</dbReference>
<reference evidence="3 4" key="1">
    <citation type="submission" date="2018-02" db="EMBL/GenBank/DDBJ databases">
        <title>Comparative genomes isolates from brazilian mangrove.</title>
        <authorList>
            <person name="Araujo J.E."/>
            <person name="Taketani R.G."/>
            <person name="Silva M.C.P."/>
            <person name="Loureco M.V."/>
            <person name="Andreote F.D."/>
        </authorList>
    </citation>
    <scope>NUCLEOTIDE SEQUENCE [LARGE SCALE GENOMIC DNA]</scope>
    <source>
        <strain evidence="3 4">Hex-1 MGV</strain>
    </source>
</reference>
<dbReference type="NCBIfam" id="TIGR00252">
    <property type="entry name" value="YraN family protein"/>
    <property type="match status" value="1"/>
</dbReference>
<dbReference type="EMBL" id="PUHY01000013">
    <property type="protein sequence ID" value="PQO31025.1"/>
    <property type="molecule type" value="Genomic_DNA"/>
</dbReference>
<organism evidence="3 4">
    <name type="scientific">Blastopirellula marina</name>
    <dbReference type="NCBI Taxonomy" id="124"/>
    <lineage>
        <taxon>Bacteria</taxon>
        <taxon>Pseudomonadati</taxon>
        <taxon>Planctomycetota</taxon>
        <taxon>Planctomycetia</taxon>
        <taxon>Pirellulales</taxon>
        <taxon>Pirellulaceae</taxon>
        <taxon>Blastopirellula</taxon>
    </lineage>
</organism>
<dbReference type="PANTHER" id="PTHR34039:SF1">
    <property type="entry name" value="UPF0102 PROTEIN YRAN"/>
    <property type="match status" value="1"/>
</dbReference>
<comment type="similarity">
    <text evidence="1 2">Belongs to the UPF0102 family.</text>
</comment>
<evidence type="ECO:0000313" key="3">
    <source>
        <dbReference type="EMBL" id="PQO31025.1"/>
    </source>
</evidence>
<evidence type="ECO:0000256" key="2">
    <source>
        <dbReference type="HAMAP-Rule" id="MF_00048"/>
    </source>
</evidence>
<dbReference type="NCBIfam" id="NF009154">
    <property type="entry name" value="PRK12497.3-3"/>
    <property type="match status" value="1"/>
</dbReference>
<dbReference type="Pfam" id="PF02021">
    <property type="entry name" value="UPF0102"/>
    <property type="match status" value="1"/>
</dbReference>
<sequence length="137" mass="15932">MRDWLRAWRKPKSLGERGEAFACRYLKKKAYTIIAWQDRSRLGEIDIIAVQERTIVFVEVKTRTADEKGAPDEAVDRDKQERLTRAALGYMRKHDLLGSCQARFDVISIVWPKGAKTPEVRHFENAFEPTGQFQMFS</sequence>
<protein>
    <recommendedName>
        <fullName evidence="2">UPF0102 protein C5Y83_22450</fullName>
    </recommendedName>
</protein>
<evidence type="ECO:0000313" key="4">
    <source>
        <dbReference type="Proteomes" id="UP000238322"/>
    </source>
</evidence>
<name>A0A2S8FFS6_9BACT</name>
<dbReference type="NCBIfam" id="NF009150">
    <property type="entry name" value="PRK12497.1-3"/>
    <property type="match status" value="1"/>
</dbReference>
<dbReference type="Proteomes" id="UP000238322">
    <property type="component" value="Unassembled WGS sequence"/>
</dbReference>
<accession>A0A2S8FFS6</accession>
<dbReference type="InterPro" id="IPR011856">
    <property type="entry name" value="tRNA_endonuc-like_dom_sf"/>
</dbReference>
<dbReference type="InterPro" id="IPR003509">
    <property type="entry name" value="UPF0102_YraN-like"/>
</dbReference>
<dbReference type="HAMAP" id="MF_00048">
    <property type="entry name" value="UPF0102"/>
    <property type="match status" value="1"/>
</dbReference>
<dbReference type="PANTHER" id="PTHR34039">
    <property type="entry name" value="UPF0102 PROTEIN YRAN"/>
    <property type="match status" value="1"/>
</dbReference>
<dbReference type="AlphaFoldDB" id="A0A2S8FFS6"/>
<dbReference type="CDD" id="cd20736">
    <property type="entry name" value="PoNe_Nuclease"/>
    <property type="match status" value="1"/>
</dbReference>
<proteinExistence type="inferred from homology"/>
<dbReference type="Gene3D" id="3.40.1350.10">
    <property type="match status" value="1"/>
</dbReference>